<dbReference type="Pfam" id="PF13243">
    <property type="entry name" value="SQHop_cyclase_C"/>
    <property type="match status" value="1"/>
</dbReference>
<proteinExistence type="inferred from homology"/>
<evidence type="ECO:0000313" key="8">
    <source>
        <dbReference type="Proteomes" id="UP000663981"/>
    </source>
</evidence>
<evidence type="ECO:0000259" key="5">
    <source>
        <dbReference type="Pfam" id="PF13243"/>
    </source>
</evidence>
<feature type="domain" description="Squalene cyclase N-terminal" evidence="6">
    <location>
        <begin position="11"/>
        <end position="296"/>
    </location>
</feature>
<dbReference type="PANTHER" id="PTHR11764:SF20">
    <property type="entry name" value="LANOSTEROL SYNTHASE"/>
    <property type="match status" value="1"/>
</dbReference>
<dbReference type="NCBIfam" id="TIGR01787">
    <property type="entry name" value="squalene_cyclas"/>
    <property type="match status" value="1"/>
</dbReference>
<sequence length="630" mass="71727">MITDKMISDEISRRADELVKRQQEDGSWKFCFEGGLMTDAFMIMTIRSLEIEDEEILIEKLTKRIFSLQSNNGLWKAYPDEKEGNLSTTVQAYTALLYSGLYSREHPLLLEAEHFIRKNGGLSNTHFMTKWMLAVNGLYRWPKFFYIPMTFLLIPPSYPLNFYQFSSYARIHFVPMMIAANKKFTIQSKFKPNLDHLFDRNLTDQLDQWDLSHHTRTQNPFITEMKNILQLPIYLHRLGYERAERYMLQRIEGDGTLYSYASATFFMIYALLALGYEKKAPIIKRSFDGLKQLITSKCNGIHLENSTSTIWDTALISYALQEANVSLHTKVIKNSTTYILSKQHSKKGDWKIHNQNTVPGGWGFSHNNTINPDNDDTSAALRAIARRALTNNRFHFAWNKGVTFLLSMQNLNGGWAAFEKNTGFELLTYLPLENANDAAIDPSTADLTGRALEFLGNYAGLTLNHPSVKAGVNWLLNNQESNGSWYGRWGVCYIYGTWAAVTGLIAVGVSPTFPAIKKAVKWLESIQLGGGGWGESCSSSMKKQFVPLQFSTPSQTSWALDTLIQANYKKSESVQRGLAFLLNDSNSKESSSYPTGVGLPGQFYINYHSYNYIFPLLTLSHYLKVYLRNP</sequence>
<feature type="transmembrane region" description="Helical" evidence="4">
    <location>
        <begin position="257"/>
        <end position="276"/>
    </location>
</feature>
<evidence type="ECO:0000256" key="3">
    <source>
        <dbReference type="ARBA" id="ARBA00022737"/>
    </source>
</evidence>
<keyword evidence="4" id="KW-1133">Transmembrane helix</keyword>
<evidence type="ECO:0000256" key="2">
    <source>
        <dbReference type="ARBA" id="ARBA00009755"/>
    </source>
</evidence>
<keyword evidence="3" id="KW-0677">Repeat</keyword>
<dbReference type="Gene3D" id="1.50.10.20">
    <property type="match status" value="2"/>
</dbReference>
<protein>
    <submittedName>
        <fullName evidence="7">Squalene--hopene cyclase</fullName>
    </submittedName>
</protein>
<dbReference type="EMBL" id="JAGDEL010000006">
    <property type="protein sequence ID" value="MBO1512173.1"/>
    <property type="molecule type" value="Genomic_DNA"/>
</dbReference>
<keyword evidence="4" id="KW-0472">Membrane</keyword>
<keyword evidence="4" id="KW-0812">Transmembrane</keyword>
<organism evidence="7 8">
    <name type="scientific">Metabacillus bambusae</name>
    <dbReference type="NCBI Taxonomy" id="2795218"/>
    <lineage>
        <taxon>Bacteria</taxon>
        <taxon>Bacillati</taxon>
        <taxon>Bacillota</taxon>
        <taxon>Bacilli</taxon>
        <taxon>Bacillales</taxon>
        <taxon>Bacillaceae</taxon>
        <taxon>Metabacillus</taxon>
    </lineage>
</organism>
<dbReference type="SUPFAM" id="SSF48239">
    <property type="entry name" value="Terpenoid cyclases/Protein prenyltransferases"/>
    <property type="match status" value="2"/>
</dbReference>
<gene>
    <name evidence="7" type="ORF">I7822_10900</name>
</gene>
<dbReference type="RefSeq" id="WP_207977905.1">
    <property type="nucleotide sequence ID" value="NZ_JAGDEL010000006.1"/>
</dbReference>
<reference evidence="7 8" key="1">
    <citation type="submission" date="2021-03" db="EMBL/GenBank/DDBJ databases">
        <title>Whole genome sequence of Metabacillus bambusae BG109.</title>
        <authorList>
            <person name="Jeong J.W."/>
        </authorList>
    </citation>
    <scope>NUCLEOTIDE SEQUENCE [LARGE SCALE GENOMIC DNA]</scope>
    <source>
        <strain evidence="7 8">BG109</strain>
    </source>
</reference>
<comment type="caution">
    <text evidence="7">The sequence shown here is derived from an EMBL/GenBank/DDBJ whole genome shotgun (WGS) entry which is preliminary data.</text>
</comment>
<dbReference type="PANTHER" id="PTHR11764">
    <property type="entry name" value="TERPENE CYCLASE/MUTASE FAMILY MEMBER"/>
    <property type="match status" value="1"/>
</dbReference>
<dbReference type="InterPro" id="IPR018333">
    <property type="entry name" value="Squalene_cyclase"/>
</dbReference>
<name>A0ABS3N1W7_9BACI</name>
<evidence type="ECO:0000259" key="6">
    <source>
        <dbReference type="Pfam" id="PF13249"/>
    </source>
</evidence>
<dbReference type="InterPro" id="IPR032697">
    <property type="entry name" value="SQ_cyclase_N"/>
</dbReference>
<dbReference type="Pfam" id="PF13249">
    <property type="entry name" value="SQHop_cyclase_N"/>
    <property type="match status" value="1"/>
</dbReference>
<comment type="similarity">
    <text evidence="2">Belongs to the terpene cyclase/mutase family.</text>
</comment>
<evidence type="ECO:0000313" key="7">
    <source>
        <dbReference type="EMBL" id="MBO1512173.1"/>
    </source>
</evidence>
<comment type="pathway">
    <text evidence="1">Secondary metabolite biosynthesis; hopanoid biosynthesis.</text>
</comment>
<dbReference type="Proteomes" id="UP000663981">
    <property type="component" value="Unassembled WGS sequence"/>
</dbReference>
<feature type="domain" description="Squalene cyclase C-terminal" evidence="5">
    <location>
        <begin position="308"/>
        <end position="623"/>
    </location>
</feature>
<evidence type="ECO:0000256" key="1">
    <source>
        <dbReference type="ARBA" id="ARBA00004999"/>
    </source>
</evidence>
<dbReference type="InterPro" id="IPR032696">
    <property type="entry name" value="SQ_cyclase_C"/>
</dbReference>
<keyword evidence="8" id="KW-1185">Reference proteome</keyword>
<accession>A0ABS3N1W7</accession>
<dbReference type="SFLD" id="SFLDG01016">
    <property type="entry name" value="Prenyltransferase_Like_2"/>
    <property type="match status" value="1"/>
</dbReference>
<dbReference type="InterPro" id="IPR008930">
    <property type="entry name" value="Terpenoid_cyclase/PrenylTrfase"/>
</dbReference>
<evidence type="ECO:0000256" key="4">
    <source>
        <dbReference type="SAM" id="Phobius"/>
    </source>
</evidence>